<name>A0A1F6BC48_9BACT</name>
<organism evidence="2 3">
    <name type="scientific">Candidatus Gottesmanbacteria bacterium RIFOXYB1_FULL_47_11</name>
    <dbReference type="NCBI Taxonomy" id="1798401"/>
    <lineage>
        <taxon>Bacteria</taxon>
        <taxon>Candidatus Gottesmaniibacteriota</taxon>
    </lineage>
</organism>
<keyword evidence="1" id="KW-0812">Transmembrane</keyword>
<accession>A0A1F6BC48</accession>
<gene>
    <name evidence="2" type="ORF">A2363_00410</name>
</gene>
<feature type="transmembrane region" description="Helical" evidence="1">
    <location>
        <begin position="16"/>
        <end position="36"/>
    </location>
</feature>
<reference evidence="2 3" key="1">
    <citation type="journal article" date="2016" name="Nat. Commun.">
        <title>Thousands of microbial genomes shed light on interconnected biogeochemical processes in an aquifer system.</title>
        <authorList>
            <person name="Anantharaman K."/>
            <person name="Brown C.T."/>
            <person name="Hug L.A."/>
            <person name="Sharon I."/>
            <person name="Castelle C.J."/>
            <person name="Probst A.J."/>
            <person name="Thomas B.C."/>
            <person name="Singh A."/>
            <person name="Wilkins M.J."/>
            <person name="Karaoz U."/>
            <person name="Brodie E.L."/>
            <person name="Williams K.H."/>
            <person name="Hubbard S.S."/>
            <person name="Banfield J.F."/>
        </authorList>
    </citation>
    <scope>NUCLEOTIDE SEQUENCE [LARGE SCALE GENOMIC DNA]</scope>
</reference>
<keyword evidence="1" id="KW-1133">Transmembrane helix</keyword>
<dbReference type="EMBL" id="MFKE01000029">
    <property type="protein sequence ID" value="OGG34458.1"/>
    <property type="molecule type" value="Genomic_DNA"/>
</dbReference>
<sequence length="73" mass="8156">MTTKFAVNSGGTDRDLLLISVFTFFTVSLWVVFEVLKTMKTSTVSQATTQIVVPLSPKIDTNTIQVLLNKKQY</sequence>
<dbReference type="Proteomes" id="UP000176186">
    <property type="component" value="Unassembled WGS sequence"/>
</dbReference>
<comment type="caution">
    <text evidence="2">The sequence shown here is derived from an EMBL/GenBank/DDBJ whole genome shotgun (WGS) entry which is preliminary data.</text>
</comment>
<evidence type="ECO:0000313" key="2">
    <source>
        <dbReference type="EMBL" id="OGG34458.1"/>
    </source>
</evidence>
<evidence type="ECO:0000256" key="1">
    <source>
        <dbReference type="SAM" id="Phobius"/>
    </source>
</evidence>
<evidence type="ECO:0000313" key="3">
    <source>
        <dbReference type="Proteomes" id="UP000176186"/>
    </source>
</evidence>
<protein>
    <submittedName>
        <fullName evidence="2">Uncharacterized protein</fullName>
    </submittedName>
</protein>
<proteinExistence type="predicted"/>
<dbReference type="STRING" id="1798401.A2363_00410"/>
<dbReference type="AlphaFoldDB" id="A0A1F6BC48"/>
<keyword evidence="1" id="KW-0472">Membrane</keyword>